<accession>A0ABS8GA89</accession>
<dbReference type="RefSeq" id="WP_229158849.1">
    <property type="nucleotide sequence ID" value="NZ_JAJEWP010000001.1"/>
</dbReference>
<dbReference type="Pfam" id="PF04738">
    <property type="entry name" value="Lant_dehydr_N"/>
    <property type="match status" value="1"/>
</dbReference>
<reference evidence="2 3" key="1">
    <citation type="submission" date="2021-10" db="EMBL/GenBank/DDBJ databases">
        <title>Draft genome of Aestuariibacter halophilus JC2043.</title>
        <authorList>
            <person name="Emsley S.A."/>
            <person name="Pfannmuller K.M."/>
            <person name="Ushijima B."/>
            <person name="Saw J.H."/>
            <person name="Videau P."/>
        </authorList>
    </citation>
    <scope>NUCLEOTIDE SEQUENCE [LARGE SCALE GENOMIC DNA]</scope>
    <source>
        <strain evidence="2 3">JC2043</strain>
    </source>
</reference>
<name>A0ABS8GA89_9ALTE</name>
<dbReference type="Proteomes" id="UP001520878">
    <property type="component" value="Unassembled WGS sequence"/>
</dbReference>
<comment type="caution">
    <text evidence="2">The sequence shown here is derived from an EMBL/GenBank/DDBJ whole genome shotgun (WGS) entry which is preliminary data.</text>
</comment>
<sequence length="885" mass="100495">MWKPSPYVLFRLAGKAQNVVQQLKLKQTTQWLDRYHDTLTWLHENKGPVCEQLLFDEIGRHDGETKSSLVAIKRALYNLKLPKSTELETLNVLSQRDRRQVLQFCARIRKLGRYQSAAEGVFEEEHEQACCNLQSHSSDSDFLKTLQVAQPSFTGQVERLLSTEPGKWKKQQRQTALTVSRYLMRMATKTSPFGRFGPIALGQFDEQQDVVVDVDYQPGHNKTKAFLNHMVVDRLNKAISEHPAVLRHVPVRLNQTLSFEQNQAKFLQPREVGGFPPYTRFRKGAVVPIIAAVAHAYEHQRHYLMPDLVSAVCESGMAGEVAPAEVEGLLESLIRSGMLIREFDINTDQQARLSQLITQMPDKVSDEVDALIASLSKLLDIERQFAELELFKRKRFAKEALQIVNGILGPKYRIADSDNVFIEDTYSESGQFRLGQKFYQSIAEDVSLFLDCIYNRDEGGLNHVMFKDIFVNTFGEGGTCDDINDLCQLFSNAIFGGNYEDRDVYKKAALVNDKSLAYMQRLLDEIDQSGDSKVCSINKASMQRMVREFHNRLTDVADKSVTLHLQVTADSLEQLQAGDFNVVLNYTLPGYGRFFTRYCQLYENHGLSDQIQARVAQLSCAEGGEFKEVLSTLNHNAQVHPLTTQTLVELPGEKASVGPEQVLSANDISIRHCPEKDALQFSANGQAFTPLYMGFFHGMALPAYHRLFLDSTPYGYHAERVKPIEFRENILPFVTTTEQPQRVRHYPRLQVGNLVIQRETWCVDIDAFPELKSTTPPYQLFKTLYLWHKAQGLPRECFIRIKREAGSPTDNIFSQNKIGHKPIYFDFENIFTVKDLARLLAKGTVNSIQFEEALPSVSSSFVTHGESGVAAELQIEFNRQVAYAS</sequence>
<proteinExistence type="predicted"/>
<evidence type="ECO:0000259" key="1">
    <source>
        <dbReference type="Pfam" id="PF04738"/>
    </source>
</evidence>
<organism evidence="2 3">
    <name type="scientific">Fluctibacter halophilus</name>
    <dbReference type="NCBI Taxonomy" id="226011"/>
    <lineage>
        <taxon>Bacteria</taxon>
        <taxon>Pseudomonadati</taxon>
        <taxon>Pseudomonadota</taxon>
        <taxon>Gammaproteobacteria</taxon>
        <taxon>Alteromonadales</taxon>
        <taxon>Alteromonadaceae</taxon>
        <taxon>Fluctibacter</taxon>
    </lineage>
</organism>
<dbReference type="InterPro" id="IPR006827">
    <property type="entry name" value="Lant_deHydtase_N"/>
</dbReference>
<gene>
    <name evidence="2" type="ORF">LJ739_07810</name>
</gene>
<evidence type="ECO:0000313" key="3">
    <source>
        <dbReference type="Proteomes" id="UP001520878"/>
    </source>
</evidence>
<feature type="domain" description="Lantibiotic dehydratase N-terminal" evidence="1">
    <location>
        <begin position="139"/>
        <end position="619"/>
    </location>
</feature>
<protein>
    <submittedName>
        <fullName evidence="2">Lantibiotic dehydratase family protein</fullName>
    </submittedName>
</protein>
<evidence type="ECO:0000313" key="2">
    <source>
        <dbReference type="EMBL" id="MCC2616141.1"/>
    </source>
</evidence>
<keyword evidence="3" id="KW-1185">Reference proteome</keyword>
<dbReference type="EMBL" id="JAJEWP010000001">
    <property type="protein sequence ID" value="MCC2616141.1"/>
    <property type="molecule type" value="Genomic_DNA"/>
</dbReference>